<accession>A0AAV2GKU4</accession>
<organism evidence="1 2">
    <name type="scientific">Linum trigynum</name>
    <dbReference type="NCBI Taxonomy" id="586398"/>
    <lineage>
        <taxon>Eukaryota</taxon>
        <taxon>Viridiplantae</taxon>
        <taxon>Streptophyta</taxon>
        <taxon>Embryophyta</taxon>
        <taxon>Tracheophyta</taxon>
        <taxon>Spermatophyta</taxon>
        <taxon>Magnoliopsida</taxon>
        <taxon>eudicotyledons</taxon>
        <taxon>Gunneridae</taxon>
        <taxon>Pentapetalae</taxon>
        <taxon>rosids</taxon>
        <taxon>fabids</taxon>
        <taxon>Malpighiales</taxon>
        <taxon>Linaceae</taxon>
        <taxon>Linum</taxon>
    </lineage>
</organism>
<dbReference type="Proteomes" id="UP001497516">
    <property type="component" value="Chromosome 9"/>
</dbReference>
<gene>
    <name evidence="1" type="ORF">LTRI10_LOCUS50707</name>
</gene>
<dbReference type="AlphaFoldDB" id="A0AAV2GKU4"/>
<name>A0AAV2GKU4_9ROSI</name>
<evidence type="ECO:0000313" key="1">
    <source>
        <dbReference type="EMBL" id="CAL1411341.1"/>
    </source>
</evidence>
<evidence type="ECO:0000313" key="2">
    <source>
        <dbReference type="Proteomes" id="UP001497516"/>
    </source>
</evidence>
<protein>
    <submittedName>
        <fullName evidence="1">Uncharacterized protein</fullName>
    </submittedName>
</protein>
<sequence>MLIYAFSAVHFGVELLNLSQEPAQYAATGYSPLNTDLSFGAGPRRPAPPGSSFAGVHLEGRWRQTLARNLALTGHQTH</sequence>
<reference evidence="1 2" key="1">
    <citation type="submission" date="2024-04" db="EMBL/GenBank/DDBJ databases">
        <authorList>
            <person name="Fracassetti M."/>
        </authorList>
    </citation>
    <scope>NUCLEOTIDE SEQUENCE [LARGE SCALE GENOMIC DNA]</scope>
</reference>
<proteinExistence type="predicted"/>
<keyword evidence="2" id="KW-1185">Reference proteome</keyword>
<dbReference type="EMBL" id="OZ034822">
    <property type="protein sequence ID" value="CAL1411341.1"/>
    <property type="molecule type" value="Genomic_DNA"/>
</dbReference>